<dbReference type="PANTHER" id="PTHR34319:SF7">
    <property type="entry name" value="HNH ENDONUCLEASE DOMAIN-CONTAINING PROTEIN"/>
    <property type="match status" value="1"/>
</dbReference>
<reference evidence="6 8" key="2">
    <citation type="submission" date="2019-01" db="EMBL/GenBank/DDBJ databases">
        <title>Genomic analysis of febrile catheter-associated UTI E. coli isolates.</title>
        <authorList>
            <person name="Potter R."/>
            <person name="Zou Z."/>
            <person name="Henderson J."/>
            <person name="Dantas G."/>
        </authorList>
    </citation>
    <scope>NUCLEOTIDE SEQUENCE [LARGE SCALE GENOMIC DNA]</scope>
    <source>
        <strain evidence="6 8">29_CAASB</strain>
    </source>
</reference>
<gene>
    <name evidence="3" type="primary">hcp</name>
    <name evidence="6" type="ORF">EPS76_27020</name>
    <name evidence="5" type="ORF">GP711_02270</name>
    <name evidence="3" type="ORF">GRC73_13060</name>
    <name evidence="4" type="ORF">HIE29_000610</name>
    <name evidence="7" type="ORF">OGM49_06060</name>
    <name evidence="2" type="ORF">R8O40_000388</name>
</gene>
<evidence type="ECO:0000313" key="3">
    <source>
        <dbReference type="EMBL" id="HAH4524935.1"/>
    </source>
</evidence>
<dbReference type="InterPro" id="IPR036624">
    <property type="entry name" value="Hcp1-lik_sf"/>
</dbReference>
<reference evidence="3" key="1">
    <citation type="journal article" date="2018" name="Genome Biol.">
        <title>SKESA: strategic k-mer extension for scrupulous assemblies.</title>
        <authorList>
            <person name="Souvorov A."/>
            <person name="Agarwala R."/>
            <person name="Lipman D.J."/>
        </authorList>
    </citation>
    <scope>NUCLEOTIDE SEQUENCE [LARGE SCALE GENOMIC DNA]</scope>
    <source>
        <strain evidence="4">C0382</strain>
        <strain evidence="3">EC00763</strain>
    </source>
</reference>
<dbReference type="PANTHER" id="PTHR34319">
    <property type="entry name" value="MAJOR EXPORTED PROTEIN"/>
    <property type="match status" value="1"/>
</dbReference>
<reference evidence="2" key="6">
    <citation type="submission" date="2024-02" db="EMBL/GenBank/DDBJ databases">
        <authorList>
            <consortium name="Clinical and Environmental Microbiology Branch: Whole genome sequencing antimicrobial resistance pathogens in the healthcare setting"/>
        </authorList>
    </citation>
    <scope>NUCLEOTIDE SEQUENCE</scope>
    <source>
        <strain evidence="2">1924188</strain>
    </source>
</reference>
<reference evidence="5 9" key="3">
    <citation type="submission" date="2019-10" db="EMBL/GenBank/DDBJ databases">
        <title>Antimicrobial-resistant enteric bacteria are widely distributed amongst people, animals and the environment in northern Tanzania.</title>
        <authorList>
            <person name="Subbiah M."/>
            <person name="Call D.R."/>
        </authorList>
    </citation>
    <scope>NUCLEOTIDE SEQUENCE [LARGE SCALE GENOMIC DNA]</scope>
    <source>
        <strain evidence="5 9">TzEc067</strain>
    </source>
</reference>
<dbReference type="EMBL" id="DABBJX010000012">
    <property type="protein sequence ID" value="HAH4524935.1"/>
    <property type="molecule type" value="Genomic_DNA"/>
</dbReference>
<evidence type="ECO:0000313" key="5">
    <source>
        <dbReference type="EMBL" id="KAE9735460.1"/>
    </source>
</evidence>
<feature type="domain" description="T6SS Phospholipase effector Tle1-like catalytic" evidence="1">
    <location>
        <begin position="369"/>
        <end position="459"/>
    </location>
</feature>
<dbReference type="Proteomes" id="UP000288730">
    <property type="component" value="Unassembled WGS sequence"/>
</dbReference>
<reference evidence="7" key="5">
    <citation type="journal article" date="2023" name="Microorganisms">
        <title>Comparative Genomic Analysis of ST131 Subclade C2 of ESBL-Producing E. coli Isolates from Patients with Recurrent and Sporadic Urinary Tract Infections.</title>
        <authorList>
            <person name="Jaen-Luchoro D."/>
            <person name="Kahnamouei A."/>
            <person name="Yazdanshenas S."/>
            <person name="Lindblom A."/>
            <person name="Samuelsson E."/>
            <person name="Ahren C."/>
            <person name="Karami N."/>
        </authorList>
    </citation>
    <scope>NUCLEOTIDE SEQUENCE</scope>
    <source>
        <strain evidence="7">S7</strain>
    </source>
</reference>
<organism evidence="3">
    <name type="scientific">Escherichia coli</name>
    <dbReference type="NCBI Taxonomy" id="562"/>
    <lineage>
        <taxon>Bacteria</taxon>
        <taxon>Pseudomonadati</taxon>
        <taxon>Pseudomonadota</taxon>
        <taxon>Gammaproteobacteria</taxon>
        <taxon>Enterobacterales</taxon>
        <taxon>Enterobacteriaceae</taxon>
        <taxon>Escherichia</taxon>
    </lineage>
</organism>
<evidence type="ECO:0000313" key="8">
    <source>
        <dbReference type="Proteomes" id="UP000288730"/>
    </source>
</evidence>
<dbReference type="InterPro" id="IPR018712">
    <property type="entry name" value="Tle1-like_cat"/>
</dbReference>
<dbReference type="Gene3D" id="2.30.110.20">
    <property type="entry name" value="Hcp1-like"/>
    <property type="match status" value="1"/>
</dbReference>
<protein>
    <submittedName>
        <fullName evidence="3">Type VI secretion system tube protein Hcp</fullName>
    </submittedName>
</protein>
<dbReference type="EMBL" id="WSGM01000001">
    <property type="protein sequence ID" value="KAE9735460.1"/>
    <property type="molecule type" value="Genomic_DNA"/>
</dbReference>
<evidence type="ECO:0000313" key="4">
    <source>
        <dbReference type="EMBL" id="HAH7767263.1"/>
    </source>
</evidence>
<dbReference type="InterPro" id="IPR008514">
    <property type="entry name" value="T6SS_Hcp"/>
</dbReference>
<sequence>MGDIIYLRITGEQQGDISAGCGTQVSVGNRYQQGHEDEIFVFSFQGGVSNTGFGINHQAIQFCKILDKSSPLLMNCINNNERCRFEFYFYRINKYGKWERYYYIEVRGATLTQNQIIIKENELDYQYITIHYEYIYCKHLTANTEFSYLLTPENYNRLFPPTLLPVEEKPEIPPEREIILTIGVFFDGTGNNLTNTNLRMSFCQPETYGLDVQDLASFNKQCMSKQGKTGSGVQSYLNYYTNIHWLNKLYHRQLVLDDDVFNIQEKIYIEGIGTENNKADSLVGMGLGNNDTGVIAKTDRAISLLRETLAKIIVDLKDAKLVIKRLQFDVFGFSRGAAAARHFTNRVFERDPVLIKTIATAFQSVEYLGKPSGEVQFLGIFDTVAAIGGLMDGFDPHDGNNFPVKVKLPPGVAKHVFQLTAMNECRYNFCLNSIKESWPELSFPGSHADIGGGYDPLEDEYLFLSRPAIETVLGNVPVEATSAYQKAAQQAELLWRHSTLAPILPSGVLKIESNIDEIASPDHLGNVRKRVAAAVTFRRTITNDWSKIALRVMYEVAKEAGVVFDAISVADKELKVPSHLKVICEKAISQGKAVLLCTAPMPFSDDELKTIGKYLHCSSNWNTVDYRLKNKVSAEVSAFKTFSFVNRPDENWTRTIYDMQGNKQNGI</sequence>
<dbReference type="Pfam" id="PF09994">
    <property type="entry name" value="T6SS_Tle1-like_cat"/>
    <property type="match status" value="1"/>
</dbReference>
<name>A0A066SXW3_ECOLX</name>
<dbReference type="EMBL" id="CP107128">
    <property type="protein sequence ID" value="WLM97068.1"/>
    <property type="molecule type" value="Genomic_DNA"/>
</dbReference>
<evidence type="ECO:0000313" key="7">
    <source>
        <dbReference type="EMBL" id="WLM97068.1"/>
    </source>
</evidence>
<accession>A0A066SXW3</accession>
<dbReference type="InterPro" id="IPR052947">
    <property type="entry name" value="T6SS_Hcp1_domain"/>
</dbReference>
<dbReference type="SUPFAM" id="SSF141452">
    <property type="entry name" value="Hcp1-like"/>
    <property type="match status" value="1"/>
</dbReference>
<dbReference type="Proteomes" id="UP001180189">
    <property type="component" value="Chromosome"/>
</dbReference>
<dbReference type="RefSeq" id="WP_000502301.1">
    <property type="nucleotide sequence ID" value="NZ_AP021998.1"/>
</dbReference>
<evidence type="ECO:0000313" key="2">
    <source>
        <dbReference type="EMBL" id="EMJ5252227.1"/>
    </source>
</evidence>
<reference evidence="3" key="4">
    <citation type="submission" date="2019-12" db="EMBL/GenBank/DDBJ databases">
        <authorList>
            <consortium name="NCBI Pathogen Detection Project"/>
        </authorList>
    </citation>
    <scope>NUCLEOTIDE SEQUENCE</scope>
    <source>
        <strain evidence="4">C0382</strain>
        <strain evidence="3">EC00763</strain>
    </source>
</reference>
<dbReference type="AlphaFoldDB" id="A0A066SXW3"/>
<dbReference type="EMBL" id="DABCJL010000001">
    <property type="protein sequence ID" value="HAH7767263.1"/>
    <property type="molecule type" value="Genomic_DNA"/>
</dbReference>
<dbReference type="EMBL" id="ABONVU020000001">
    <property type="protein sequence ID" value="EMJ5252227.1"/>
    <property type="molecule type" value="Genomic_DNA"/>
</dbReference>
<dbReference type="EMBL" id="SCJN01000462">
    <property type="protein sequence ID" value="RXD02346.1"/>
    <property type="molecule type" value="Genomic_DNA"/>
</dbReference>
<dbReference type="Pfam" id="PF05638">
    <property type="entry name" value="T6SS_HCP"/>
    <property type="match status" value="1"/>
</dbReference>
<dbReference type="Proteomes" id="UP000843571">
    <property type="component" value="Unassembled WGS sequence"/>
</dbReference>
<evidence type="ECO:0000313" key="6">
    <source>
        <dbReference type="EMBL" id="RXD02346.1"/>
    </source>
</evidence>
<dbReference type="NCBIfam" id="TIGR03344">
    <property type="entry name" value="VI_effect_Hcp1"/>
    <property type="match status" value="1"/>
</dbReference>
<proteinExistence type="predicted"/>
<evidence type="ECO:0000259" key="1">
    <source>
        <dbReference type="Pfam" id="PF09994"/>
    </source>
</evidence>
<dbReference type="Proteomes" id="UP001285616">
    <property type="component" value="Unassembled WGS sequence"/>
</dbReference>
<evidence type="ECO:0000313" key="9">
    <source>
        <dbReference type="Proteomes" id="UP000437875"/>
    </source>
</evidence>
<dbReference type="Proteomes" id="UP000437875">
    <property type="component" value="Unassembled WGS sequence"/>
</dbReference>